<comment type="caution">
    <text evidence="1">The sequence shown here is derived from an EMBL/GenBank/DDBJ whole genome shotgun (WGS) entry which is preliminary data.</text>
</comment>
<evidence type="ECO:0000313" key="2">
    <source>
        <dbReference type="Proteomes" id="UP001316803"/>
    </source>
</evidence>
<dbReference type="AlphaFoldDB" id="A0AAN8I3S1"/>
<reference evidence="1 2" key="1">
    <citation type="submission" date="2022-12" db="EMBL/GenBank/DDBJ databases">
        <title>Genomic features and morphological characterization of a novel Knufia sp. strain isolated from spacecraft assembly facility.</title>
        <authorList>
            <person name="Teixeira M."/>
            <person name="Chander A.M."/>
            <person name="Stajich J.E."/>
            <person name="Venkateswaran K."/>
        </authorList>
    </citation>
    <scope>NUCLEOTIDE SEQUENCE [LARGE SCALE GENOMIC DNA]</scope>
    <source>
        <strain evidence="1 2">FJI-L2-BK-P2</strain>
    </source>
</reference>
<protein>
    <submittedName>
        <fullName evidence="1">Uncharacterized protein</fullName>
    </submittedName>
</protein>
<organism evidence="1 2">
    <name type="scientific">Knufia fluminis</name>
    <dbReference type="NCBI Taxonomy" id="191047"/>
    <lineage>
        <taxon>Eukaryota</taxon>
        <taxon>Fungi</taxon>
        <taxon>Dikarya</taxon>
        <taxon>Ascomycota</taxon>
        <taxon>Pezizomycotina</taxon>
        <taxon>Eurotiomycetes</taxon>
        <taxon>Chaetothyriomycetidae</taxon>
        <taxon>Chaetothyriales</taxon>
        <taxon>Trichomeriaceae</taxon>
        <taxon>Knufia</taxon>
    </lineage>
</organism>
<proteinExistence type="predicted"/>
<accession>A0AAN8I3S1</accession>
<dbReference type="Proteomes" id="UP001316803">
    <property type="component" value="Unassembled WGS sequence"/>
</dbReference>
<gene>
    <name evidence="1" type="ORF">OHC33_005655</name>
</gene>
<keyword evidence="2" id="KW-1185">Reference proteome</keyword>
<sequence length="270" mass="31084">MADCAPEISATATQSDTDRPFRFLHLPLELQRNVLAKYYEEPWTVSSHRSNYDDTNTHRYRFSLSNDLLLVSHRLYTEAKLAIAESRGNTYIPVYHKFPITPAFFDMAVDKVEVDDLWDADLDALRTRFPRLRVIEWDGSDSEVNNEMAMILRGKSIFEILEGKHDDEIAMKLREKIVFWLEDTLGGEGQNSGGLCGLVFSGWIYSMEIGNTWDVEPVRDISREHFLDLHIEISATSVVVLEKRFGREDTPSKRIGIEATVESLRECCRM</sequence>
<dbReference type="EMBL" id="JAKLMC020000012">
    <property type="protein sequence ID" value="KAK5953087.1"/>
    <property type="molecule type" value="Genomic_DNA"/>
</dbReference>
<name>A0AAN8I3S1_9EURO</name>
<evidence type="ECO:0000313" key="1">
    <source>
        <dbReference type="EMBL" id="KAK5953087.1"/>
    </source>
</evidence>